<accession>A0A811NPC0</accession>
<dbReference type="EMBL" id="CAJGYO010000005">
    <property type="protein sequence ID" value="CAD6228917.1"/>
    <property type="molecule type" value="Genomic_DNA"/>
</dbReference>
<keyword evidence="3" id="KW-1185">Reference proteome</keyword>
<evidence type="ECO:0000313" key="2">
    <source>
        <dbReference type="EMBL" id="CAD6228917.1"/>
    </source>
</evidence>
<evidence type="ECO:0000313" key="3">
    <source>
        <dbReference type="Proteomes" id="UP000604825"/>
    </source>
</evidence>
<feature type="region of interest" description="Disordered" evidence="1">
    <location>
        <begin position="193"/>
        <end position="217"/>
    </location>
</feature>
<name>A0A811NPC0_9POAL</name>
<proteinExistence type="predicted"/>
<reference evidence="2" key="1">
    <citation type="submission" date="2020-10" db="EMBL/GenBank/DDBJ databases">
        <authorList>
            <person name="Han B."/>
            <person name="Lu T."/>
            <person name="Zhao Q."/>
            <person name="Huang X."/>
            <person name="Zhao Y."/>
        </authorList>
    </citation>
    <scope>NUCLEOTIDE SEQUENCE</scope>
</reference>
<comment type="caution">
    <text evidence="2">The sequence shown here is derived from an EMBL/GenBank/DDBJ whole genome shotgun (WGS) entry which is preliminary data.</text>
</comment>
<dbReference type="Proteomes" id="UP000604825">
    <property type="component" value="Unassembled WGS sequence"/>
</dbReference>
<evidence type="ECO:0000256" key="1">
    <source>
        <dbReference type="SAM" id="MobiDB-lite"/>
    </source>
</evidence>
<protein>
    <submittedName>
        <fullName evidence="2">Uncharacterized protein</fullName>
    </submittedName>
</protein>
<dbReference type="AlphaFoldDB" id="A0A811NPC0"/>
<sequence length="217" mass="23836">MASNDSRRLRFCYLATFSVTPHMREEESKERQRRRLTGPPVDLLLSMRIRNGRSSCFGKKMDTWSCARLADWLIIHEGMMKACGHDLALVASDPSERPCPCAISLSLENSDAKLILAAPPMDATDVEVAGFDFGAGRLRSVVAQGHRLLSLGVAARRRGPRNSGVSRVAPPPAISRMDACLPAACLLPTPAWTTKTSKRRHSSPIRYDLGSSHPPFL</sequence>
<gene>
    <name evidence="2" type="ORF">NCGR_LOCUS19562</name>
</gene>
<organism evidence="2 3">
    <name type="scientific">Miscanthus lutarioriparius</name>
    <dbReference type="NCBI Taxonomy" id="422564"/>
    <lineage>
        <taxon>Eukaryota</taxon>
        <taxon>Viridiplantae</taxon>
        <taxon>Streptophyta</taxon>
        <taxon>Embryophyta</taxon>
        <taxon>Tracheophyta</taxon>
        <taxon>Spermatophyta</taxon>
        <taxon>Magnoliopsida</taxon>
        <taxon>Liliopsida</taxon>
        <taxon>Poales</taxon>
        <taxon>Poaceae</taxon>
        <taxon>PACMAD clade</taxon>
        <taxon>Panicoideae</taxon>
        <taxon>Andropogonodae</taxon>
        <taxon>Andropogoneae</taxon>
        <taxon>Saccharinae</taxon>
        <taxon>Miscanthus</taxon>
    </lineage>
</organism>